<dbReference type="EMBL" id="CAXAJV020001299">
    <property type="protein sequence ID" value="CAL7948834.1"/>
    <property type="molecule type" value="Genomic_DNA"/>
</dbReference>
<dbReference type="Gene3D" id="1.25.40.10">
    <property type="entry name" value="Tetratricopeptide repeat domain"/>
    <property type="match status" value="1"/>
</dbReference>
<keyword evidence="2" id="KW-1185">Reference proteome</keyword>
<dbReference type="InterPro" id="IPR033490">
    <property type="entry name" value="LRP130"/>
</dbReference>
<dbReference type="PANTHER" id="PTHR46669">
    <property type="entry name" value="LEUCINE-RICH PPR MOTIF-CONTAINING PROTEIN, MITOCHONDRIAL"/>
    <property type="match status" value="1"/>
</dbReference>
<name>A0ABP1P6H6_XYLVO</name>
<dbReference type="Proteomes" id="UP001642520">
    <property type="component" value="Unassembled WGS sequence"/>
</dbReference>
<evidence type="ECO:0008006" key="3">
    <source>
        <dbReference type="Google" id="ProtNLM"/>
    </source>
</evidence>
<organism evidence="1 2">
    <name type="scientific">Xylocopa violacea</name>
    <name type="common">Violet carpenter bee</name>
    <name type="synonym">Apis violacea</name>
    <dbReference type="NCBI Taxonomy" id="135666"/>
    <lineage>
        <taxon>Eukaryota</taxon>
        <taxon>Metazoa</taxon>
        <taxon>Ecdysozoa</taxon>
        <taxon>Arthropoda</taxon>
        <taxon>Hexapoda</taxon>
        <taxon>Insecta</taxon>
        <taxon>Pterygota</taxon>
        <taxon>Neoptera</taxon>
        <taxon>Endopterygota</taxon>
        <taxon>Hymenoptera</taxon>
        <taxon>Apocrita</taxon>
        <taxon>Aculeata</taxon>
        <taxon>Apoidea</taxon>
        <taxon>Anthophila</taxon>
        <taxon>Apidae</taxon>
        <taxon>Xylocopa</taxon>
        <taxon>Xylocopa</taxon>
    </lineage>
</organism>
<evidence type="ECO:0000313" key="2">
    <source>
        <dbReference type="Proteomes" id="UP001642520"/>
    </source>
</evidence>
<accession>A0ABP1P6H6</accession>
<reference evidence="1 2" key="1">
    <citation type="submission" date="2024-08" db="EMBL/GenBank/DDBJ databases">
        <authorList>
            <person name="Will J Nash"/>
            <person name="Angela Man"/>
            <person name="Seanna McTaggart"/>
            <person name="Kendall Baker"/>
            <person name="Tom Barker"/>
            <person name="Leah Catchpole"/>
            <person name="Alex Durrant"/>
            <person name="Karim Gharbi"/>
            <person name="Naomi Irish"/>
            <person name="Gemy Kaithakottil"/>
            <person name="Debby Ku"/>
            <person name="Aaliyah Providence"/>
            <person name="Felix Shaw"/>
            <person name="David Swarbreck"/>
            <person name="Chris Watkins"/>
            <person name="Ann M. McCartney"/>
            <person name="Giulio Formenti"/>
            <person name="Alice Mouton"/>
            <person name="Noel Vella"/>
            <person name="Bjorn M von Reumont"/>
            <person name="Adriana Vella"/>
            <person name="Wilfried Haerty"/>
        </authorList>
    </citation>
    <scope>NUCLEOTIDE SEQUENCE [LARGE SCALE GENOMIC DNA]</scope>
</reference>
<dbReference type="InterPro" id="IPR011990">
    <property type="entry name" value="TPR-like_helical_dom_sf"/>
</dbReference>
<proteinExistence type="predicted"/>
<evidence type="ECO:0000313" key="1">
    <source>
        <dbReference type="EMBL" id="CAL7948834.1"/>
    </source>
</evidence>
<comment type="caution">
    <text evidence="1">The sequence shown here is derived from an EMBL/GenBank/DDBJ whole genome shotgun (WGS) entry which is preliminary data.</text>
</comment>
<gene>
    <name evidence="1" type="ORF">XYLVIOL_LOCUS9100</name>
</gene>
<protein>
    <recommendedName>
        <fullName evidence="3">Leucine-rich PPR motif-containing protein, mitochondrial</fullName>
    </recommendedName>
</protein>
<sequence>MILIRRYNTLFKTTITYNSMVFITTLHKSYVAHCYCTLKTLIINLRIKNIRNLSDNNNTSSIKDFQNKLMILSESFNNKRIKLDVLKSVIDDLESNDYNISETLSVMLLSCCGNVLYDEPLTTRLELIDRILNFLKRKEYPLTINHYHALLKAYIDNDHAIDPDKFLKSMTVTPAYETYCLLLQVPSTTNYAFADTVISNLEQNILPIRKTICDALAYMYAINGNVDGITKTLELMKKENLTKTSEIKTYLMYSYAKNGQIMPLTHSLENTTLSLKHIAKIVKYLSLSGNGLYIPNILKHVQPLTTEKDIIPTIIQLVHAGCILDAHTIVVNVPVDKECKDIRRILALCFLKLIIKLNIDQNIMLQVVNNLMKVELNLDILHETINFILEENNVELAFQLLYQMKTIGVTLQTYNFWPIISYVQNQTHGPDIYTVMKHMMELNVKPDFTTLIDHVLPCIDLSKPIVQIIKMNKIGVAPSYTVEPVVKFLLDRDRLKESAAVCSWFNKKIDCQPILDSLYSNYRKSNDINTCTKLLYQLTYNGRGFAALFINKMIKDTNFKTTDAQSLISFLTESKRREVVISTIDAKNISNIILTMTFNQDDKTSILDLISDITVDSFEKNYNTGQFVHPEFMNINQLSEHYELLKTDHKNTRGALRKLFIAACHQNNVKLVQDLIVQVNKNNFKWTPGMKFNLFDFYVKNGMIEEAWSELHEIQSQFQNMKIDNFKILRFVILLITENNVNDALNVIEKCTSVNHKSDAHTQIYKILCLLMQNDHLEHVERMVDLLIERGYSNKFQAYRYLILAQILKGNIEKAVTLFRDCVNNFNKTPAKQEILVELMKLPSDSSSRYDYLLQEVYSLIIDVHNEDIANINLAIAYALCNKTLELQHLLKANSIKGHLMLEQFKYLKESDIITVTLAILEAIETSPMVDLDSMCNAALAACDELHDCKHAMELQKKMISKNIKPTSSSVSCSIISFPTSDVILSTTIL</sequence>
<dbReference type="PANTHER" id="PTHR46669:SF1">
    <property type="entry name" value="LEUCINE-RICH PPR MOTIF-CONTAINING PROTEIN, MITOCHONDRIAL"/>
    <property type="match status" value="1"/>
</dbReference>